<keyword evidence="3" id="KW-1185">Reference proteome</keyword>
<dbReference type="AlphaFoldDB" id="A0A917C3H1"/>
<protein>
    <recommendedName>
        <fullName evidence="4">Formate dehydrogenase subunit delta</fullName>
    </recommendedName>
</protein>
<dbReference type="EMBL" id="BMCT01000003">
    <property type="protein sequence ID" value="GGF67129.1"/>
    <property type="molecule type" value="Genomic_DNA"/>
</dbReference>
<accession>A0A917C3H1</accession>
<name>A0A917C3H1_9HYPH</name>
<reference evidence="2" key="1">
    <citation type="journal article" date="2014" name="Int. J. Syst. Evol. Microbiol.">
        <title>Complete genome sequence of Corynebacterium casei LMG S-19264T (=DSM 44701T), isolated from a smear-ripened cheese.</title>
        <authorList>
            <consortium name="US DOE Joint Genome Institute (JGI-PGF)"/>
            <person name="Walter F."/>
            <person name="Albersmeier A."/>
            <person name="Kalinowski J."/>
            <person name="Ruckert C."/>
        </authorList>
    </citation>
    <scope>NUCLEOTIDE SEQUENCE</scope>
    <source>
        <strain evidence="2">CCM 7897</strain>
    </source>
</reference>
<gene>
    <name evidence="2" type="ORF">GCM10007301_28490</name>
</gene>
<comment type="caution">
    <text evidence="2">The sequence shown here is derived from an EMBL/GenBank/DDBJ whole genome shotgun (WGS) entry which is preliminary data.</text>
</comment>
<sequence length="94" mass="10272">MSHSQTHGEAHDAAHGDDAHSHTSTDDRLVYMANQIATFFGSQKHDAAVAGTRDHIAKFWDPRMRARIAELLVSGGEGLKPIAREALEGLARKQ</sequence>
<reference evidence="2" key="2">
    <citation type="submission" date="2020-09" db="EMBL/GenBank/DDBJ databases">
        <authorList>
            <person name="Sun Q."/>
            <person name="Sedlacek I."/>
        </authorList>
    </citation>
    <scope>NUCLEOTIDE SEQUENCE</scope>
    <source>
        <strain evidence="2">CCM 7897</strain>
    </source>
</reference>
<evidence type="ECO:0000313" key="3">
    <source>
        <dbReference type="Proteomes" id="UP000606044"/>
    </source>
</evidence>
<dbReference type="Proteomes" id="UP000606044">
    <property type="component" value="Unassembled WGS sequence"/>
</dbReference>
<dbReference type="Pfam" id="PF11390">
    <property type="entry name" value="FdsD"/>
    <property type="match status" value="1"/>
</dbReference>
<evidence type="ECO:0000313" key="2">
    <source>
        <dbReference type="EMBL" id="GGF67129.1"/>
    </source>
</evidence>
<proteinExistence type="predicted"/>
<evidence type="ECO:0000256" key="1">
    <source>
        <dbReference type="SAM" id="MobiDB-lite"/>
    </source>
</evidence>
<dbReference type="InterPro" id="IPR021074">
    <property type="entry name" value="Formate_DH_dsu"/>
</dbReference>
<feature type="region of interest" description="Disordered" evidence="1">
    <location>
        <begin position="1"/>
        <end position="26"/>
    </location>
</feature>
<organism evidence="2 3">
    <name type="scientific">Azorhizobium oxalatiphilum</name>
    <dbReference type="NCBI Taxonomy" id="980631"/>
    <lineage>
        <taxon>Bacteria</taxon>
        <taxon>Pseudomonadati</taxon>
        <taxon>Pseudomonadota</taxon>
        <taxon>Alphaproteobacteria</taxon>
        <taxon>Hyphomicrobiales</taxon>
        <taxon>Xanthobacteraceae</taxon>
        <taxon>Azorhizobium</taxon>
    </lineage>
</organism>
<evidence type="ECO:0008006" key="4">
    <source>
        <dbReference type="Google" id="ProtNLM"/>
    </source>
</evidence>